<dbReference type="VEuPathDB" id="FungiDB:RhiirFUN_022586"/>
<proteinExistence type="predicted"/>
<reference evidence="2 3" key="2">
    <citation type="submission" date="2017-09" db="EMBL/GenBank/DDBJ databases">
        <title>Extensive intraspecific genome diversity in a model arbuscular mycorrhizal fungus.</title>
        <authorList>
            <person name="Chen E.C."/>
            <person name="Morin E."/>
            <person name="Beaudet D."/>
            <person name="Noel J."/>
            <person name="Ndikumana S."/>
            <person name="Charron P."/>
            <person name="St-Onge C."/>
            <person name="Giorgi J."/>
            <person name="Grigoriev I.V."/>
            <person name="Roux C."/>
            <person name="Martin F.M."/>
            <person name="Corradi N."/>
        </authorList>
    </citation>
    <scope>NUCLEOTIDE SEQUENCE [LARGE SCALE GENOMIC DNA]</scope>
    <source>
        <strain evidence="2 3">A5</strain>
    </source>
</reference>
<dbReference type="Proteomes" id="UP000232722">
    <property type="component" value="Unassembled WGS sequence"/>
</dbReference>
<organism evidence="2 3">
    <name type="scientific">Rhizophagus irregularis</name>
    <dbReference type="NCBI Taxonomy" id="588596"/>
    <lineage>
        <taxon>Eukaryota</taxon>
        <taxon>Fungi</taxon>
        <taxon>Fungi incertae sedis</taxon>
        <taxon>Mucoromycota</taxon>
        <taxon>Glomeromycotina</taxon>
        <taxon>Glomeromycetes</taxon>
        <taxon>Glomerales</taxon>
        <taxon>Glomeraceae</taxon>
        <taxon>Rhizophagus</taxon>
    </lineage>
</organism>
<feature type="region of interest" description="Disordered" evidence="1">
    <location>
        <begin position="139"/>
        <end position="160"/>
    </location>
</feature>
<evidence type="ECO:0000256" key="1">
    <source>
        <dbReference type="SAM" id="MobiDB-lite"/>
    </source>
</evidence>
<dbReference type="VEuPathDB" id="FungiDB:RhiirA1_520918"/>
<dbReference type="EMBL" id="LLXJ01001288">
    <property type="protein sequence ID" value="PKC02928.1"/>
    <property type="molecule type" value="Genomic_DNA"/>
</dbReference>
<comment type="caution">
    <text evidence="2">The sequence shown here is derived from an EMBL/GenBank/DDBJ whole genome shotgun (WGS) entry which is preliminary data.</text>
</comment>
<protein>
    <recommendedName>
        <fullName evidence="4">DDE-1 domain-containing protein</fullName>
    </recommendedName>
</protein>
<dbReference type="AlphaFoldDB" id="A0A2N0P7Y5"/>
<reference evidence="2 3" key="1">
    <citation type="submission" date="2016-04" db="EMBL/GenBank/DDBJ databases">
        <title>Genome analyses suggest a sexual origin of heterokaryosis in a supposedly ancient asexual fungus.</title>
        <authorList>
            <person name="Ropars J."/>
            <person name="Sedzielewska K."/>
            <person name="Noel J."/>
            <person name="Charron P."/>
            <person name="Farinelli L."/>
            <person name="Marton T."/>
            <person name="Kruger M."/>
            <person name="Pelin A."/>
            <person name="Brachmann A."/>
            <person name="Corradi N."/>
        </authorList>
    </citation>
    <scope>NUCLEOTIDE SEQUENCE [LARGE SCALE GENOMIC DNA]</scope>
    <source>
        <strain evidence="2 3">A5</strain>
    </source>
</reference>
<dbReference type="VEuPathDB" id="FungiDB:FUN_017262"/>
<name>A0A2N0P7Y5_9GLOM</name>
<accession>A0A2N0P7Y5</accession>
<sequence length="160" mass="18815">MEVHYYVLILYAYNTENYYCEFGINPVEINIKKCIKYVIHAWDNVTQSTIENCWLKADILPKDNENEIDMDFCAETQVLLTHTNELKEVHLIDKLNLENPLTADEFNQWDESELITEMISSEEILKVVLPNNHEQEVEELNSDPLPSITHSEAIEHYDNR</sequence>
<evidence type="ECO:0000313" key="2">
    <source>
        <dbReference type="EMBL" id="PKC02928.1"/>
    </source>
</evidence>
<gene>
    <name evidence="2" type="ORF">RhiirA5_503762</name>
</gene>
<evidence type="ECO:0000313" key="3">
    <source>
        <dbReference type="Proteomes" id="UP000232722"/>
    </source>
</evidence>
<evidence type="ECO:0008006" key="4">
    <source>
        <dbReference type="Google" id="ProtNLM"/>
    </source>
</evidence>